<protein>
    <submittedName>
        <fullName evidence="2">Uncharacterized protein</fullName>
    </submittedName>
</protein>
<organism evidence="2 3">
    <name type="scientific">Tetradesmus obliquus</name>
    <name type="common">Green alga</name>
    <name type="synonym">Acutodesmus obliquus</name>
    <dbReference type="NCBI Taxonomy" id="3088"/>
    <lineage>
        <taxon>Eukaryota</taxon>
        <taxon>Viridiplantae</taxon>
        <taxon>Chlorophyta</taxon>
        <taxon>core chlorophytes</taxon>
        <taxon>Chlorophyceae</taxon>
        <taxon>CS clade</taxon>
        <taxon>Sphaeropleales</taxon>
        <taxon>Scenedesmaceae</taxon>
        <taxon>Tetradesmus</taxon>
    </lineage>
</organism>
<sequence>MANRGNMVPAQAAPQQQGPKPWVIWMLFGLGWVSLLFFGLSVIPFPAGVQWSLWASGWLFVACWWAGTVMGLSHKEDRRVKPAWTSCAIMAGLGTAIGAVPSLAAALYRNWYVIQSVLVAGLVVLALSAYSNTTEGAGAPAAGSEAAAGGEAAAGAGAGAAAAGAAAADGAAENEGEKEQ</sequence>
<name>A0ABY8TW91_TETOB</name>
<accession>A0ABY8TW91</accession>
<feature type="transmembrane region" description="Helical" evidence="1">
    <location>
        <begin position="21"/>
        <end position="45"/>
    </location>
</feature>
<dbReference type="EMBL" id="CP126211">
    <property type="protein sequence ID" value="WIA13129.1"/>
    <property type="molecule type" value="Genomic_DNA"/>
</dbReference>
<evidence type="ECO:0000313" key="2">
    <source>
        <dbReference type="EMBL" id="WIA13129.1"/>
    </source>
</evidence>
<gene>
    <name evidence="2" type="ORF">OEZ85_006724</name>
</gene>
<keyword evidence="1" id="KW-0472">Membrane</keyword>
<reference evidence="2 3" key="1">
    <citation type="submission" date="2023-05" db="EMBL/GenBank/DDBJ databases">
        <title>A 100% complete, gapless, phased diploid assembly of the Scenedesmus obliquus UTEX 3031 genome.</title>
        <authorList>
            <person name="Biondi T.C."/>
            <person name="Hanschen E.R."/>
            <person name="Kwon T."/>
            <person name="Eng W."/>
            <person name="Kruse C.P.S."/>
            <person name="Koehler S.I."/>
            <person name="Kunde Y."/>
            <person name="Gleasner C.D."/>
            <person name="You Mak K.T."/>
            <person name="Polle J."/>
            <person name="Hovde B.T."/>
            <person name="Starkenburg S.R."/>
        </authorList>
    </citation>
    <scope>NUCLEOTIDE SEQUENCE [LARGE SCALE GENOMIC DNA]</scope>
    <source>
        <strain evidence="2 3">DOE0152z</strain>
    </source>
</reference>
<proteinExistence type="predicted"/>
<feature type="transmembrane region" description="Helical" evidence="1">
    <location>
        <begin position="111"/>
        <end position="130"/>
    </location>
</feature>
<feature type="transmembrane region" description="Helical" evidence="1">
    <location>
        <begin position="84"/>
        <end position="105"/>
    </location>
</feature>
<keyword evidence="3" id="KW-1185">Reference proteome</keyword>
<feature type="transmembrane region" description="Helical" evidence="1">
    <location>
        <begin position="51"/>
        <end position="72"/>
    </location>
</feature>
<keyword evidence="1" id="KW-1133">Transmembrane helix</keyword>
<dbReference type="Proteomes" id="UP001244341">
    <property type="component" value="Chromosome 4b"/>
</dbReference>
<evidence type="ECO:0000313" key="3">
    <source>
        <dbReference type="Proteomes" id="UP001244341"/>
    </source>
</evidence>
<keyword evidence="1" id="KW-0812">Transmembrane</keyword>
<evidence type="ECO:0000256" key="1">
    <source>
        <dbReference type="SAM" id="Phobius"/>
    </source>
</evidence>